<evidence type="ECO:0000256" key="2">
    <source>
        <dbReference type="SAM" id="Phobius"/>
    </source>
</evidence>
<feature type="transmembrane region" description="Helical" evidence="2">
    <location>
        <begin position="387"/>
        <end position="412"/>
    </location>
</feature>
<name>A0ABR8D3H6_9NOST</name>
<dbReference type="Proteomes" id="UP000661112">
    <property type="component" value="Unassembled WGS sequence"/>
</dbReference>
<feature type="compositionally biased region" description="Low complexity" evidence="1">
    <location>
        <begin position="766"/>
        <end position="776"/>
    </location>
</feature>
<reference evidence="3 4" key="1">
    <citation type="journal article" date="2020" name="ISME J.">
        <title>Comparative genomics reveals insights into cyanobacterial evolution and habitat adaptation.</title>
        <authorList>
            <person name="Chen M.Y."/>
            <person name="Teng W.K."/>
            <person name="Zhao L."/>
            <person name="Hu C.X."/>
            <person name="Zhou Y.K."/>
            <person name="Han B.P."/>
            <person name="Song L.R."/>
            <person name="Shu W.S."/>
        </authorList>
    </citation>
    <scope>NUCLEOTIDE SEQUENCE [LARGE SCALE GENOMIC DNA]</scope>
    <source>
        <strain evidence="3 4">FACHB-119</strain>
    </source>
</reference>
<proteinExistence type="predicted"/>
<protein>
    <submittedName>
        <fullName evidence="3">Uncharacterized protein</fullName>
    </submittedName>
</protein>
<evidence type="ECO:0000313" key="4">
    <source>
        <dbReference type="Proteomes" id="UP000661112"/>
    </source>
</evidence>
<feature type="region of interest" description="Disordered" evidence="1">
    <location>
        <begin position="754"/>
        <end position="776"/>
    </location>
</feature>
<comment type="caution">
    <text evidence="3">The sequence shown here is derived from an EMBL/GenBank/DDBJ whole genome shotgun (WGS) entry which is preliminary data.</text>
</comment>
<feature type="compositionally biased region" description="Pro residues" evidence="1">
    <location>
        <begin position="754"/>
        <end position="765"/>
    </location>
</feature>
<keyword evidence="4" id="KW-1185">Reference proteome</keyword>
<keyword evidence="2" id="KW-0472">Membrane</keyword>
<gene>
    <name evidence="3" type="ORF">H6G83_14215</name>
</gene>
<dbReference type="RefSeq" id="WP_190473185.1">
    <property type="nucleotide sequence ID" value="NZ_JACJSG010000017.1"/>
</dbReference>
<keyword evidence="2" id="KW-1133">Transmembrane helix</keyword>
<evidence type="ECO:0000313" key="3">
    <source>
        <dbReference type="EMBL" id="MBD2501744.1"/>
    </source>
</evidence>
<sequence>MKIIKSNYIASSKEFAGMQVSPLQIIVKPSELQFARSGETIELYVIIFNRGNQSAVINVTFIYGDEFKNLTGWAISPLASLAIDPQQASDEIKFDLPIPVDALPGTYDYTLVVDAPVHYPEDTPINVPLQLKVLLQEQTVVRVNDPTFSIKPSSNANRPLLFNANESSLPVQVIVENRSNRVDRFRLTCPDLDEEWFTITYPTTGAEGLGLSEVAALGLNPNSQGQILLTFHPPGDTLAGIYSPTVRLYSENSPELVLLDLVYIQIPTIYRLDANVQTLLAQVSRSPAKYELSLINQGNVVRQLTFSLTSRDEEQLYTYQFQPSEIRLLPAKSSVTNLQVKPQPGWRRPWLGGGLIINFQVNLLDQENFPLPNTLPQLSFVWKPRPLWQFLLLVLVCLGLLGGIGFIVWRLLHPDPARIESFAANSPQIVEGEEVTLGWRIDNYQQLKRLELTIKGQQPIQPKIYDFSNGIPQELVNNNVNTASPCTTIPQRRELICNNIKTGIRATGKYNFELKGFYRQGRPFSSQIAQTSAQPVQVEISEKPIAQVVEFKTDKSQYRKGDNINLSWKVNNFLLLREVRITGNAEDGTLLSQPYVYKFNQGAIADPRFQQQCKEIENQQLRCDNISIPASKAGKYTFEMKAFSNSVNNRNSAKKTDSAIEILPKPFRIVSFTLNGSDQPNQELKEGTIATLSWQVEGEDIQVKLDPIIGDVPRVGSQKLSVNQAFPSQIKLQVTDKSGKQQPQEKAFAIAVLTPPPPTPTPTAPVPQITPAFPGL</sequence>
<organism evidence="3 4">
    <name type="scientific">Anabaena azotica FACHB-119</name>
    <dbReference type="NCBI Taxonomy" id="947527"/>
    <lineage>
        <taxon>Bacteria</taxon>
        <taxon>Bacillati</taxon>
        <taxon>Cyanobacteriota</taxon>
        <taxon>Cyanophyceae</taxon>
        <taxon>Nostocales</taxon>
        <taxon>Nostocaceae</taxon>
        <taxon>Anabaena</taxon>
        <taxon>Anabaena azotica</taxon>
    </lineage>
</organism>
<dbReference type="EMBL" id="JACJSG010000017">
    <property type="protein sequence ID" value="MBD2501744.1"/>
    <property type="molecule type" value="Genomic_DNA"/>
</dbReference>
<evidence type="ECO:0000256" key="1">
    <source>
        <dbReference type="SAM" id="MobiDB-lite"/>
    </source>
</evidence>
<accession>A0ABR8D3H6</accession>
<keyword evidence="2" id="KW-0812">Transmembrane</keyword>